<evidence type="ECO:0000256" key="1">
    <source>
        <dbReference type="SAM" id="MobiDB-lite"/>
    </source>
</evidence>
<comment type="caution">
    <text evidence="2">The sequence shown here is derived from an EMBL/GenBank/DDBJ whole genome shotgun (WGS) entry which is preliminary data.</text>
</comment>
<feature type="region of interest" description="Disordered" evidence="1">
    <location>
        <begin position="1"/>
        <end position="20"/>
    </location>
</feature>
<dbReference type="Proteomes" id="UP000011529">
    <property type="component" value="Unassembled WGS sequence"/>
</dbReference>
<evidence type="ECO:0000313" key="3">
    <source>
        <dbReference type="Proteomes" id="UP000011529"/>
    </source>
</evidence>
<reference evidence="2" key="1">
    <citation type="submission" date="2012-11" db="EMBL/GenBank/DDBJ databases">
        <title>Permanent draft genomes of Rhodopirellula europaea strain SH398 and 6C.</title>
        <authorList>
            <person name="Richter M."/>
            <person name="Richter-Heitmann T."/>
            <person name="Frank C."/>
            <person name="Harder J."/>
            <person name="Glockner F.O."/>
        </authorList>
    </citation>
    <scope>NUCLEOTIDE SEQUENCE</scope>
    <source>
        <strain evidence="2">6C</strain>
    </source>
</reference>
<dbReference type="AlphaFoldDB" id="M2B2F6"/>
<keyword evidence="3" id="KW-1185">Reference proteome</keyword>
<reference evidence="2" key="2">
    <citation type="journal article" date="2013" name="Mar. Genomics">
        <title>Expression of sulfatases in Rhodopirellula baltica and the diversity of sulfatases in the genus Rhodopirellula.</title>
        <authorList>
            <person name="Wegner C.E."/>
            <person name="Richter-Heitmann T."/>
            <person name="Klindworth A."/>
            <person name="Klockow C."/>
            <person name="Richter M."/>
            <person name="Achstetter T."/>
            <person name="Glockner F.O."/>
            <person name="Harder J."/>
        </authorList>
    </citation>
    <scope>NUCLEOTIDE SEQUENCE [LARGE SCALE GENOMIC DNA]</scope>
    <source>
        <strain evidence="2">6C</strain>
    </source>
</reference>
<evidence type="ECO:0000313" key="2">
    <source>
        <dbReference type="EMBL" id="EMB15958.1"/>
    </source>
</evidence>
<protein>
    <submittedName>
        <fullName evidence="2">Uncharacterized protein</fullName>
    </submittedName>
</protein>
<gene>
    <name evidence="2" type="ORF">RE6C_03305</name>
</gene>
<dbReference type="EMBL" id="ANMO01000147">
    <property type="protein sequence ID" value="EMB15958.1"/>
    <property type="molecule type" value="Genomic_DNA"/>
</dbReference>
<dbReference type="PATRIC" id="fig|1263867.3.peg.3527"/>
<accession>M2B2F6</accession>
<name>M2B2F6_9BACT</name>
<organism evidence="2 3">
    <name type="scientific">Rhodopirellula europaea 6C</name>
    <dbReference type="NCBI Taxonomy" id="1263867"/>
    <lineage>
        <taxon>Bacteria</taxon>
        <taxon>Pseudomonadati</taxon>
        <taxon>Planctomycetota</taxon>
        <taxon>Planctomycetia</taxon>
        <taxon>Pirellulales</taxon>
        <taxon>Pirellulaceae</taxon>
        <taxon>Rhodopirellula</taxon>
    </lineage>
</organism>
<sequence length="68" mass="7428">MPPPEQTLCHERGGGCTSQSTRYQINRDRTFVNQIDRHPHSAWPVAGLSTADALASLAPRTPSGNRSK</sequence>
<proteinExistence type="predicted"/>